<dbReference type="AlphaFoldDB" id="A0A843U4Y5"/>
<proteinExistence type="predicted"/>
<sequence length="59" mass="7058">MPYRRGLSNIHQLSNDFVQKEGRHSTRPEMFQMMQARTTPDGSVMWSNEQRRQVMDQMT</sequence>
<evidence type="ECO:0000313" key="2">
    <source>
        <dbReference type="Proteomes" id="UP000652761"/>
    </source>
</evidence>
<comment type="caution">
    <text evidence="1">The sequence shown here is derived from an EMBL/GenBank/DDBJ whole genome shotgun (WGS) entry which is preliminary data.</text>
</comment>
<name>A0A843U4Y5_COLES</name>
<dbReference type="EMBL" id="NMUH01000316">
    <property type="protein sequence ID" value="MQL76754.1"/>
    <property type="molecule type" value="Genomic_DNA"/>
</dbReference>
<accession>A0A843U4Y5</accession>
<keyword evidence="2" id="KW-1185">Reference proteome</keyword>
<gene>
    <name evidence="1" type="ORF">Taro_009154</name>
</gene>
<protein>
    <submittedName>
        <fullName evidence="1">Uncharacterized protein</fullName>
    </submittedName>
</protein>
<organism evidence="1 2">
    <name type="scientific">Colocasia esculenta</name>
    <name type="common">Wild taro</name>
    <name type="synonym">Arum esculentum</name>
    <dbReference type="NCBI Taxonomy" id="4460"/>
    <lineage>
        <taxon>Eukaryota</taxon>
        <taxon>Viridiplantae</taxon>
        <taxon>Streptophyta</taxon>
        <taxon>Embryophyta</taxon>
        <taxon>Tracheophyta</taxon>
        <taxon>Spermatophyta</taxon>
        <taxon>Magnoliopsida</taxon>
        <taxon>Liliopsida</taxon>
        <taxon>Araceae</taxon>
        <taxon>Aroideae</taxon>
        <taxon>Colocasieae</taxon>
        <taxon>Colocasia</taxon>
    </lineage>
</organism>
<evidence type="ECO:0000313" key="1">
    <source>
        <dbReference type="EMBL" id="MQL76754.1"/>
    </source>
</evidence>
<reference evidence="1" key="1">
    <citation type="submission" date="2017-07" db="EMBL/GenBank/DDBJ databases">
        <title>Taro Niue Genome Assembly and Annotation.</title>
        <authorList>
            <person name="Atibalentja N."/>
            <person name="Keating K."/>
            <person name="Fields C.J."/>
        </authorList>
    </citation>
    <scope>NUCLEOTIDE SEQUENCE</scope>
    <source>
        <strain evidence="1">Niue_2</strain>
        <tissue evidence="1">Leaf</tissue>
    </source>
</reference>
<dbReference type="Proteomes" id="UP000652761">
    <property type="component" value="Unassembled WGS sequence"/>
</dbReference>